<evidence type="ECO:0000313" key="4">
    <source>
        <dbReference type="Proteomes" id="UP000515960"/>
    </source>
</evidence>
<organism evidence="3 4">
    <name type="scientific">Oscillibacter hominis</name>
    <dbReference type="NCBI Taxonomy" id="2763056"/>
    <lineage>
        <taxon>Bacteria</taxon>
        <taxon>Bacillati</taxon>
        <taxon>Bacillota</taxon>
        <taxon>Clostridia</taxon>
        <taxon>Eubacteriales</taxon>
        <taxon>Oscillospiraceae</taxon>
        <taxon>Oscillibacter</taxon>
    </lineage>
</organism>
<evidence type="ECO:0000259" key="2">
    <source>
        <dbReference type="Pfam" id="PF14344"/>
    </source>
</evidence>
<dbReference type="Pfam" id="PF14344">
    <property type="entry name" value="DUF4397"/>
    <property type="match status" value="1"/>
</dbReference>
<sequence>MPTENDLRDVPATPLPENTPVVPLPPVVPDGGDTPVIPLPPIVDQPPVANPDQTPVIPLPPIVDQPPVANPDQTPVIPLPPIVDQPPVANPDQTPVIPLPPIVDQPPVANPDQTPVIPLPPIVGMPMPGVRPEYPGYATVRFLNAVADGEPVRVAVGSRIVANNLAFGNLGNYFNVIDGFRTVTIYSVRSPRTVLYQSSIPMSASEVITLAIVRSGGVLDLVRVSDKPCYNRPANRACIRAVNLVYNSPAFDVVLADGRVVFTDVRYKEVTVWRQARPKEYDFYIAQTPYSLNRMYDDIQTVEDMPLAMAGFYLPGYGSVDPLVSFYVNARAGAMNTIYILGNWNISQVIRTKVVEDF</sequence>
<evidence type="ECO:0000313" key="3">
    <source>
        <dbReference type="EMBL" id="QNL45360.1"/>
    </source>
</evidence>
<accession>A0A7G9B729</accession>
<dbReference type="RefSeq" id="WP_187333813.1">
    <property type="nucleotide sequence ID" value="NZ_CP060490.1"/>
</dbReference>
<dbReference type="Proteomes" id="UP000515960">
    <property type="component" value="Chromosome"/>
</dbReference>
<dbReference type="AlphaFoldDB" id="A0A7G9B729"/>
<dbReference type="KEGG" id="ohi:H8790_04915"/>
<dbReference type="EMBL" id="CP060490">
    <property type="protein sequence ID" value="QNL45360.1"/>
    <property type="molecule type" value="Genomic_DNA"/>
</dbReference>
<feature type="domain" description="DUF4397" evidence="2">
    <location>
        <begin position="138"/>
        <end position="253"/>
    </location>
</feature>
<feature type="region of interest" description="Disordered" evidence="1">
    <location>
        <begin position="1"/>
        <end position="54"/>
    </location>
</feature>
<gene>
    <name evidence="3" type="ORF">H8790_04915</name>
</gene>
<proteinExistence type="predicted"/>
<dbReference type="InterPro" id="IPR025510">
    <property type="entry name" value="DUF4397"/>
</dbReference>
<evidence type="ECO:0000256" key="1">
    <source>
        <dbReference type="SAM" id="MobiDB-lite"/>
    </source>
</evidence>
<name>A0A7G9B729_9FIRM</name>
<reference evidence="3 4" key="1">
    <citation type="submission" date="2020-08" db="EMBL/GenBank/DDBJ databases">
        <authorList>
            <person name="Liu C."/>
            <person name="Sun Q."/>
        </authorList>
    </citation>
    <scope>NUCLEOTIDE SEQUENCE [LARGE SCALE GENOMIC DNA]</scope>
    <source>
        <strain evidence="3 4">NSJ-62</strain>
    </source>
</reference>
<keyword evidence="4" id="KW-1185">Reference proteome</keyword>
<protein>
    <submittedName>
        <fullName evidence="3">DUF4397 domain-containing protein</fullName>
    </submittedName>
</protein>